<dbReference type="EMBL" id="VZZK01000002">
    <property type="protein sequence ID" value="KAB1081383.1"/>
    <property type="molecule type" value="Genomic_DNA"/>
</dbReference>
<feature type="compositionally biased region" description="Basic and acidic residues" evidence="5">
    <location>
        <begin position="435"/>
        <end position="447"/>
    </location>
</feature>
<dbReference type="OrthoDB" id="9798343at2"/>
<evidence type="ECO:0000313" key="9">
    <source>
        <dbReference type="Proteomes" id="UP000474159"/>
    </source>
</evidence>
<evidence type="ECO:0000313" key="8">
    <source>
        <dbReference type="EMBL" id="KAB1081383.1"/>
    </source>
</evidence>
<dbReference type="Gene3D" id="1.25.40.10">
    <property type="entry name" value="Tetratricopeptide repeat domain"/>
    <property type="match status" value="1"/>
</dbReference>
<keyword evidence="2 6" id="KW-0812">Transmembrane</keyword>
<protein>
    <submittedName>
        <fullName evidence="8">Heme biosynthesis protein HemY</fullName>
    </submittedName>
</protein>
<evidence type="ECO:0000256" key="6">
    <source>
        <dbReference type="SAM" id="Phobius"/>
    </source>
</evidence>
<dbReference type="InterPro" id="IPR016982">
    <property type="entry name" value="Mms48"/>
</dbReference>
<feature type="compositionally biased region" description="Pro residues" evidence="5">
    <location>
        <begin position="453"/>
        <end position="475"/>
    </location>
</feature>
<dbReference type="Proteomes" id="UP000474159">
    <property type="component" value="Unassembled WGS sequence"/>
</dbReference>
<feature type="domain" description="HemY N-terminal" evidence="7">
    <location>
        <begin position="26"/>
        <end position="132"/>
    </location>
</feature>
<keyword evidence="9" id="KW-1185">Reference proteome</keyword>
<evidence type="ECO:0000256" key="1">
    <source>
        <dbReference type="ARBA" id="ARBA00004370"/>
    </source>
</evidence>
<accession>A0A6L3T823</accession>
<dbReference type="PIRSF" id="PIRSF031802">
    <property type="entry name" value="UCP031802"/>
    <property type="match status" value="1"/>
</dbReference>
<gene>
    <name evidence="8" type="ORF">F6X53_03490</name>
</gene>
<feature type="region of interest" description="Disordered" evidence="5">
    <location>
        <begin position="432"/>
        <end position="556"/>
    </location>
</feature>
<dbReference type="InterPro" id="IPR010817">
    <property type="entry name" value="HemY_N"/>
</dbReference>
<dbReference type="RefSeq" id="WP_150997269.1">
    <property type="nucleotide sequence ID" value="NZ_BPQY01000199.1"/>
</dbReference>
<sequence>MWRALAFLALLAIAAFGAVWIADRPGTVTIVWNGYEVATSLAIALVGVLVAAIVVGFIWAIVRGIITLPEALVRGARERRRAKGFTALSRGMVAVGSGDPLAARRHAGDAERLLGSEPLALLLKAQAAQISGDREAAERAFQRMANDPETRVLGLRGLFVEARRREDETSARAYATEAARLAPSVTWANEAVLEAQCADGDWSGALETVERRASLGLIEKATARRQRAVLLTASAQILEAGEPEAATERALKAVKLAPDLVPAAAIAGRLLTRRGDLRKGAKVVEGAWKANPHPDLAKVYLSLRTGDSVRDRLARAETLAKLSAWHPEARLALAQTAYEARSFGQAREALQPLLDDRPTVRACLMMARIEEAEHGAGSGRAREWLARAAHAPRDPLWIADGIASESWAPVSPISGRLDAFVWKAPTDLLAGATPHADEADGAPRRDPVAIAPAPMPAPEPAPAVMPAPEPMPIPTSMPQGPLPGAEAKASDAAAKSAEVKPAEVKPSPAEAGWVPGKPGSGPLAAGTATPVVLPAPRPDDPAATPEEAEAKARRFG</sequence>
<evidence type="ECO:0000256" key="4">
    <source>
        <dbReference type="ARBA" id="ARBA00023136"/>
    </source>
</evidence>
<feature type="compositionally biased region" description="Low complexity" evidence="5">
    <location>
        <begin position="485"/>
        <end position="496"/>
    </location>
</feature>
<comment type="caution">
    <text evidence="8">The sequence shown here is derived from an EMBL/GenBank/DDBJ whole genome shotgun (WGS) entry which is preliminary data.</text>
</comment>
<dbReference type="InterPro" id="IPR011990">
    <property type="entry name" value="TPR-like_helical_dom_sf"/>
</dbReference>
<reference evidence="8 9" key="1">
    <citation type="submission" date="2019-09" db="EMBL/GenBank/DDBJ databases">
        <title>YIM 48816 draft genome.</title>
        <authorList>
            <person name="Jiang L."/>
        </authorList>
    </citation>
    <scope>NUCLEOTIDE SEQUENCE [LARGE SCALE GENOMIC DNA]</scope>
    <source>
        <strain evidence="8 9">YIM 48816</strain>
    </source>
</reference>
<organism evidence="8 9">
    <name type="scientific">Methylobacterium soli</name>
    <dbReference type="NCBI Taxonomy" id="553447"/>
    <lineage>
        <taxon>Bacteria</taxon>
        <taxon>Pseudomonadati</taxon>
        <taxon>Pseudomonadota</taxon>
        <taxon>Alphaproteobacteria</taxon>
        <taxon>Hyphomicrobiales</taxon>
        <taxon>Methylobacteriaceae</taxon>
        <taxon>Methylobacterium</taxon>
    </lineage>
</organism>
<keyword evidence="3 6" id="KW-1133">Transmembrane helix</keyword>
<dbReference type="GO" id="GO:0016020">
    <property type="term" value="C:membrane"/>
    <property type="evidence" value="ECO:0007669"/>
    <property type="project" value="UniProtKB-SubCell"/>
</dbReference>
<proteinExistence type="predicted"/>
<dbReference type="Pfam" id="PF07219">
    <property type="entry name" value="HemY_N"/>
    <property type="match status" value="1"/>
</dbReference>
<keyword evidence="4 6" id="KW-0472">Membrane</keyword>
<evidence type="ECO:0000256" key="5">
    <source>
        <dbReference type="SAM" id="MobiDB-lite"/>
    </source>
</evidence>
<evidence type="ECO:0000256" key="3">
    <source>
        <dbReference type="ARBA" id="ARBA00022989"/>
    </source>
</evidence>
<feature type="transmembrane region" description="Helical" evidence="6">
    <location>
        <begin position="37"/>
        <end position="62"/>
    </location>
</feature>
<comment type="subcellular location">
    <subcellularLocation>
        <location evidence="1">Membrane</location>
    </subcellularLocation>
</comment>
<evidence type="ECO:0000256" key="2">
    <source>
        <dbReference type="ARBA" id="ARBA00022692"/>
    </source>
</evidence>
<dbReference type="AlphaFoldDB" id="A0A6L3T823"/>
<evidence type="ECO:0000259" key="7">
    <source>
        <dbReference type="Pfam" id="PF07219"/>
    </source>
</evidence>
<name>A0A6L3T823_9HYPH</name>
<dbReference type="SUPFAM" id="SSF48452">
    <property type="entry name" value="TPR-like"/>
    <property type="match status" value="1"/>
</dbReference>